<dbReference type="RefSeq" id="XP_013411761.1">
    <property type="nucleotide sequence ID" value="XM_013556307.1"/>
</dbReference>
<accession>A0A1S3JNP6</accession>
<organism evidence="1 2">
    <name type="scientific">Lingula anatina</name>
    <name type="common">Brachiopod</name>
    <name type="synonym">Lingula unguis</name>
    <dbReference type="NCBI Taxonomy" id="7574"/>
    <lineage>
        <taxon>Eukaryota</taxon>
        <taxon>Metazoa</taxon>
        <taxon>Spiralia</taxon>
        <taxon>Lophotrochozoa</taxon>
        <taxon>Brachiopoda</taxon>
        <taxon>Linguliformea</taxon>
        <taxon>Lingulata</taxon>
        <taxon>Lingulida</taxon>
        <taxon>Linguloidea</taxon>
        <taxon>Lingulidae</taxon>
        <taxon>Lingula</taxon>
    </lineage>
</organism>
<dbReference type="PANTHER" id="PTHR47331">
    <property type="entry name" value="PHD-TYPE DOMAIN-CONTAINING PROTEIN"/>
    <property type="match status" value="1"/>
</dbReference>
<dbReference type="GeneID" id="106174650"/>
<evidence type="ECO:0000313" key="1">
    <source>
        <dbReference type="Proteomes" id="UP000085678"/>
    </source>
</evidence>
<dbReference type="Pfam" id="PF05380">
    <property type="entry name" value="Peptidase_A17"/>
    <property type="match status" value="1"/>
</dbReference>
<dbReference type="Proteomes" id="UP000085678">
    <property type="component" value="Unplaced"/>
</dbReference>
<sequence>MLKSVKTKEDALEVIVDVKRALRDGGFKLTKFVVNDSELLDVIAHEDRAVEVKELTHGVHAKALGMMWEVDLDVFHYTFKIDKGQEITRRNVLSVVASMYDPLGLIVPVVLHGSSINL</sequence>
<dbReference type="OrthoDB" id="6127549at2759"/>
<gene>
    <name evidence="2" type="primary">LOC106174650</name>
</gene>
<dbReference type="InParanoid" id="A0A1S3JNP6"/>
<proteinExistence type="predicted"/>
<reference evidence="2" key="1">
    <citation type="submission" date="2025-08" db="UniProtKB">
        <authorList>
            <consortium name="RefSeq"/>
        </authorList>
    </citation>
    <scope>IDENTIFICATION</scope>
    <source>
        <tissue evidence="2">Gonads</tissue>
    </source>
</reference>
<dbReference type="InterPro" id="IPR008042">
    <property type="entry name" value="Retrotrans_Pao"/>
</dbReference>
<dbReference type="KEGG" id="lak:106174650"/>
<keyword evidence="1" id="KW-1185">Reference proteome</keyword>
<protein>
    <submittedName>
        <fullName evidence="2">Uncharacterized protein LOC106174650</fullName>
    </submittedName>
</protein>
<evidence type="ECO:0000313" key="2">
    <source>
        <dbReference type="RefSeq" id="XP_013411761.1"/>
    </source>
</evidence>
<name>A0A1S3JNP6_LINAN</name>
<dbReference type="AlphaFoldDB" id="A0A1S3JNP6"/>